<sequence>MAYMPSYEAERGINPFETFAKMDKNEFKNEENKARLKTSAEEDGSICKTETKAQVNGRSRDEGVAADGEEYSDGPLVNDVTPGRNSESNGGEKRADSELGFPGGAARERASCAAAAQASFACAEHASGKGLGSASPEPPDVIDVVAVIESHIRCEAGRMRVEQMERITSGCCSPTSEIRSDGAAEGACSDGLVWRSPAGTHIAGFHEGDVNTVQEEAYEEWLSKDYDKIPEESLTLAPSSEVIPVINRIYTLDVLPSAETSAHVDGEFMHSPQGVATVEPTDTRKDFTCETWTEPTEQLCRARKELDRHDHQRLRHEEYHCMNASCTSTAENRGAKSQTPVSKSDTKHDRCKVSDLESPAPSDTDHRMRTADTVSALSESTVANTEERDGSVTAIKLPAASAKVEIEVGERGDVAAAAGWSDAATEKDICEGERGSPRGPSPQTAPTRECVTDDIPSTRQSDATQTLGDEGHPATSVKQPGDAVVPETDAGYGVYLEANSQFPVHCHSDASPAAFDSFEKVPLSLSADGLERSPLLKNSPHNPIRGRPQSYCDVDGPSSEITPMQAPRQPNSDLNKNNEGLAESERHIERSPSQKGSVPDCDSHVVTSCNGGSRGESQNVYLCDITEGKLIPDVYFLPCPPAIDPEQSDQLPVHFSSSAQFCLLPESTQDYFDEQGKLGTCPQPAHSRPQTSVLTPESIQTNSTPRFEMKERFDLVLEELSLFFSIGREAELPVSSEAPHAREGPPEDRTAERDVGRLSDPAVKARGRTNAEQNVHSDTRAFRQRPETTSCNVGFDCEQEVPLGLSHSSAEGEDSMYSTMKLKDRIVAEDGYKHWFPAFMALPVLNEQNRGFLESARRLEPLKTCVRPIRVGLSKRARPKQLHPYFK</sequence>
<accession>A0A9Q1FCG1</accession>
<dbReference type="Proteomes" id="UP001152622">
    <property type="component" value="Chromosome 6"/>
</dbReference>
<feature type="domain" description="RAD51 interacting motif" evidence="2">
    <location>
        <begin position="854"/>
        <end position="885"/>
    </location>
</feature>
<feature type="compositionally biased region" description="Basic and acidic residues" evidence="1">
    <location>
        <begin position="424"/>
        <end position="436"/>
    </location>
</feature>
<dbReference type="EMBL" id="JAINUF010000006">
    <property type="protein sequence ID" value="KAJ8355641.1"/>
    <property type="molecule type" value="Genomic_DNA"/>
</dbReference>
<comment type="caution">
    <text evidence="3">The sequence shown here is derived from an EMBL/GenBank/DDBJ whole genome shotgun (WGS) entry which is preliminary data.</text>
</comment>
<feature type="region of interest" description="Disordered" evidence="1">
    <location>
        <begin position="531"/>
        <end position="601"/>
    </location>
</feature>
<feature type="compositionally biased region" description="Basic and acidic residues" evidence="1">
    <location>
        <begin position="775"/>
        <end position="786"/>
    </location>
</feature>
<keyword evidence="4" id="KW-1185">Reference proteome</keyword>
<feature type="compositionally biased region" description="Basic and acidic residues" evidence="1">
    <location>
        <begin position="739"/>
        <end position="757"/>
    </location>
</feature>
<evidence type="ECO:0000259" key="2">
    <source>
        <dbReference type="Pfam" id="PF15696"/>
    </source>
</evidence>
<feature type="region of interest" description="Disordered" evidence="1">
    <location>
        <begin position="417"/>
        <end position="485"/>
    </location>
</feature>
<feature type="region of interest" description="Disordered" evidence="1">
    <location>
        <begin position="329"/>
        <end position="389"/>
    </location>
</feature>
<feature type="compositionally biased region" description="Polar residues" evidence="1">
    <location>
        <begin position="455"/>
        <end position="467"/>
    </location>
</feature>
<proteinExistence type="predicted"/>
<feature type="compositionally biased region" description="Basic and acidic residues" evidence="1">
    <location>
        <begin position="583"/>
        <end position="592"/>
    </location>
</feature>
<feature type="compositionally biased region" description="Polar residues" evidence="1">
    <location>
        <begin position="329"/>
        <end position="343"/>
    </location>
</feature>
<evidence type="ECO:0000313" key="4">
    <source>
        <dbReference type="Proteomes" id="UP001152622"/>
    </source>
</evidence>
<name>A0A9Q1FCG1_SYNKA</name>
<feature type="compositionally biased region" description="Polar residues" evidence="1">
    <location>
        <begin position="568"/>
        <end position="578"/>
    </location>
</feature>
<feature type="region of interest" description="Disordered" evidence="1">
    <location>
        <begin position="25"/>
        <end position="102"/>
    </location>
</feature>
<feature type="region of interest" description="Disordered" evidence="1">
    <location>
        <begin position="733"/>
        <end position="787"/>
    </location>
</feature>
<dbReference type="PANTHER" id="PTHR39229">
    <property type="entry name" value="MCG1037962"/>
    <property type="match status" value="1"/>
</dbReference>
<feature type="compositionally biased region" description="Polar residues" evidence="1">
    <location>
        <begin position="372"/>
        <end position="384"/>
    </location>
</feature>
<organism evidence="3 4">
    <name type="scientific">Synaphobranchus kaupii</name>
    <name type="common">Kaup's arrowtooth eel</name>
    <dbReference type="NCBI Taxonomy" id="118154"/>
    <lineage>
        <taxon>Eukaryota</taxon>
        <taxon>Metazoa</taxon>
        <taxon>Chordata</taxon>
        <taxon>Craniata</taxon>
        <taxon>Vertebrata</taxon>
        <taxon>Euteleostomi</taxon>
        <taxon>Actinopterygii</taxon>
        <taxon>Neopterygii</taxon>
        <taxon>Teleostei</taxon>
        <taxon>Anguilliformes</taxon>
        <taxon>Synaphobranchidae</taxon>
        <taxon>Synaphobranchus</taxon>
    </lineage>
</organism>
<feature type="compositionally biased region" description="Basic and acidic residues" evidence="1">
    <location>
        <begin position="25"/>
        <end position="40"/>
    </location>
</feature>
<dbReference type="PANTHER" id="PTHR39229:SF1">
    <property type="entry name" value="RAD51-ASSOCIATED PROTEIN 2"/>
    <property type="match status" value="1"/>
</dbReference>
<dbReference type="OrthoDB" id="9934401at2759"/>
<feature type="compositionally biased region" description="Basic and acidic residues" evidence="1">
    <location>
        <begin position="344"/>
        <end position="355"/>
    </location>
</feature>
<protein>
    <recommendedName>
        <fullName evidence="2">RAD51 interacting motif domain-containing protein</fullName>
    </recommendedName>
</protein>
<dbReference type="InterPro" id="IPR053355">
    <property type="entry name" value="RAD51-associated"/>
</dbReference>
<dbReference type="InterPro" id="IPR031419">
    <property type="entry name" value="RAD51_interact"/>
</dbReference>
<gene>
    <name evidence="3" type="ORF">SKAU_G00184350</name>
</gene>
<evidence type="ECO:0000313" key="3">
    <source>
        <dbReference type="EMBL" id="KAJ8355641.1"/>
    </source>
</evidence>
<dbReference type="GO" id="GO:0032991">
    <property type="term" value="C:protein-containing complex"/>
    <property type="evidence" value="ECO:0007669"/>
    <property type="project" value="TreeGrafter"/>
</dbReference>
<reference evidence="3" key="1">
    <citation type="journal article" date="2023" name="Science">
        <title>Genome structures resolve the early diversification of teleost fishes.</title>
        <authorList>
            <person name="Parey E."/>
            <person name="Louis A."/>
            <person name="Montfort J."/>
            <person name="Bouchez O."/>
            <person name="Roques C."/>
            <person name="Iampietro C."/>
            <person name="Lluch J."/>
            <person name="Castinel A."/>
            <person name="Donnadieu C."/>
            <person name="Desvignes T."/>
            <person name="Floi Bucao C."/>
            <person name="Jouanno E."/>
            <person name="Wen M."/>
            <person name="Mejri S."/>
            <person name="Dirks R."/>
            <person name="Jansen H."/>
            <person name="Henkel C."/>
            <person name="Chen W.J."/>
            <person name="Zahm M."/>
            <person name="Cabau C."/>
            <person name="Klopp C."/>
            <person name="Thompson A.W."/>
            <person name="Robinson-Rechavi M."/>
            <person name="Braasch I."/>
            <person name="Lecointre G."/>
            <person name="Bobe J."/>
            <person name="Postlethwait J.H."/>
            <person name="Berthelot C."/>
            <person name="Roest Crollius H."/>
            <person name="Guiguen Y."/>
        </authorList>
    </citation>
    <scope>NUCLEOTIDE SEQUENCE</scope>
    <source>
        <strain evidence="3">WJC10195</strain>
    </source>
</reference>
<evidence type="ECO:0000256" key="1">
    <source>
        <dbReference type="SAM" id="MobiDB-lite"/>
    </source>
</evidence>
<dbReference type="Pfam" id="PF15696">
    <property type="entry name" value="RAD51_interact"/>
    <property type="match status" value="1"/>
</dbReference>
<dbReference type="AlphaFoldDB" id="A0A9Q1FCG1"/>